<evidence type="ECO:0000256" key="5">
    <source>
        <dbReference type="ARBA" id="ARBA00025784"/>
    </source>
</evidence>
<keyword evidence="2" id="KW-0805">Transcription regulation</keyword>
<comment type="subcellular location">
    <subcellularLocation>
        <location evidence="1">Nucleus</location>
    </subcellularLocation>
</comment>
<accession>A0AAE0QYR6</accession>
<dbReference type="GO" id="GO:0006355">
    <property type="term" value="P:regulation of DNA-templated transcription"/>
    <property type="evidence" value="ECO:0007669"/>
    <property type="project" value="InterPro"/>
</dbReference>
<evidence type="ECO:0000256" key="1">
    <source>
        <dbReference type="ARBA" id="ARBA00004123"/>
    </source>
</evidence>
<reference evidence="7" key="1">
    <citation type="submission" date="2023-06" db="EMBL/GenBank/DDBJ databases">
        <title>Male Hemibagrus guttatus genome.</title>
        <authorList>
            <person name="Bian C."/>
        </authorList>
    </citation>
    <scope>NUCLEOTIDE SEQUENCE</scope>
    <source>
        <strain evidence="7">Male_cb2023</strain>
        <tissue evidence="7">Muscle</tissue>
    </source>
</reference>
<evidence type="ECO:0000313" key="7">
    <source>
        <dbReference type="EMBL" id="KAK3535853.1"/>
    </source>
</evidence>
<sequence>MEHQPGSPVAGKAEEQSGSLLLTYFQGDINSMVDAHFSRALENVTKPKEDITKNKKPRKTFKSEQPSTSNWGMESDLCFESTNSLGRIELGRREELQTNRRLPLNTPEESSSVWLGGPRQGTSLVLPPMVYPSAASAEGLVMADHQYNSLLNLLHSDRPDLSSVMVTSKQELMPGWPRHPGFGDQMTPDHSLDSGIGIYI</sequence>
<protein>
    <recommendedName>
        <fullName evidence="9">Transcription cofactor vestigial-like protein 1</fullName>
    </recommendedName>
</protein>
<comment type="caution">
    <text evidence="7">The sequence shown here is derived from an EMBL/GenBank/DDBJ whole genome shotgun (WGS) entry which is preliminary data.</text>
</comment>
<evidence type="ECO:0000256" key="4">
    <source>
        <dbReference type="ARBA" id="ARBA00023242"/>
    </source>
</evidence>
<keyword evidence="8" id="KW-1185">Reference proteome</keyword>
<name>A0AAE0QYR6_9TELE</name>
<dbReference type="Proteomes" id="UP001274896">
    <property type="component" value="Unassembled WGS sequence"/>
</dbReference>
<proteinExistence type="inferred from homology"/>
<evidence type="ECO:0000256" key="6">
    <source>
        <dbReference type="SAM" id="MobiDB-lite"/>
    </source>
</evidence>
<gene>
    <name evidence="7" type="ORF">QTP70_021060</name>
</gene>
<evidence type="ECO:0000256" key="2">
    <source>
        <dbReference type="ARBA" id="ARBA00023015"/>
    </source>
</evidence>
<dbReference type="PANTHER" id="PTHR15950:SF23">
    <property type="entry name" value="SI:CH73-52F15.5-RELATED"/>
    <property type="match status" value="1"/>
</dbReference>
<dbReference type="PANTHER" id="PTHR15950">
    <property type="entry name" value="TRANSCRIPTION COFACTOR VESTIGIAL-LIKE PROTEIN"/>
    <property type="match status" value="1"/>
</dbReference>
<feature type="region of interest" description="Disordered" evidence="6">
    <location>
        <begin position="48"/>
        <end position="75"/>
    </location>
</feature>
<evidence type="ECO:0008006" key="9">
    <source>
        <dbReference type="Google" id="ProtNLM"/>
    </source>
</evidence>
<dbReference type="GO" id="GO:0005634">
    <property type="term" value="C:nucleus"/>
    <property type="evidence" value="ECO:0007669"/>
    <property type="project" value="UniProtKB-SubCell"/>
</dbReference>
<comment type="similarity">
    <text evidence="5">Belongs to the vestigial family.</text>
</comment>
<evidence type="ECO:0000256" key="3">
    <source>
        <dbReference type="ARBA" id="ARBA00023163"/>
    </source>
</evidence>
<evidence type="ECO:0000313" key="8">
    <source>
        <dbReference type="Proteomes" id="UP001274896"/>
    </source>
</evidence>
<dbReference type="EMBL" id="JAUCMX010000009">
    <property type="protein sequence ID" value="KAK3535853.1"/>
    <property type="molecule type" value="Genomic_DNA"/>
</dbReference>
<dbReference type="InterPro" id="IPR011520">
    <property type="entry name" value="Vg_fam"/>
</dbReference>
<dbReference type="Pfam" id="PF07545">
    <property type="entry name" value="Vg_Tdu"/>
    <property type="match status" value="1"/>
</dbReference>
<dbReference type="AlphaFoldDB" id="A0AAE0QYR6"/>
<organism evidence="7 8">
    <name type="scientific">Hemibagrus guttatus</name>
    <dbReference type="NCBI Taxonomy" id="175788"/>
    <lineage>
        <taxon>Eukaryota</taxon>
        <taxon>Metazoa</taxon>
        <taxon>Chordata</taxon>
        <taxon>Craniata</taxon>
        <taxon>Vertebrata</taxon>
        <taxon>Euteleostomi</taxon>
        <taxon>Actinopterygii</taxon>
        <taxon>Neopterygii</taxon>
        <taxon>Teleostei</taxon>
        <taxon>Ostariophysi</taxon>
        <taxon>Siluriformes</taxon>
        <taxon>Bagridae</taxon>
        <taxon>Hemibagrus</taxon>
    </lineage>
</organism>
<keyword evidence="3" id="KW-0804">Transcription</keyword>
<keyword evidence="4" id="KW-0539">Nucleus</keyword>
<feature type="compositionally biased region" description="Polar residues" evidence="6">
    <location>
        <begin position="63"/>
        <end position="72"/>
    </location>
</feature>